<evidence type="ECO:0000259" key="1">
    <source>
        <dbReference type="PROSITE" id="PS50404"/>
    </source>
</evidence>
<dbReference type="CDD" id="cd00299">
    <property type="entry name" value="GST_C_family"/>
    <property type="match status" value="1"/>
</dbReference>
<dbReference type="Gene3D" id="3.40.30.10">
    <property type="entry name" value="Glutaredoxin"/>
    <property type="match status" value="1"/>
</dbReference>
<dbReference type="AlphaFoldDB" id="A0A9E7ZLN7"/>
<sequence>MSLTLYAHPFSSYCQKVLVALYENATPFAYRQLGPEDPEAGAEWVKLWPMKKMPVLVDGETPVLESSVIIEHLDLFHPGPARLVPADAKQALDVRLMDRVFDNYVMTPMQAIVFDHLRPADDRDPFSVARAHEKLDDAYRWLDETLAGRHWACGDAFTLADCAAAPSLFYADWVHEIDPAFGNLRAYRSRLLARPSFARAVEEARPFRKLFPPGAPDRD</sequence>
<organism evidence="3">
    <name type="scientific">Bosea sp. NBC_00436</name>
    <dbReference type="NCBI Taxonomy" id="2969620"/>
    <lineage>
        <taxon>Bacteria</taxon>
        <taxon>Pseudomonadati</taxon>
        <taxon>Pseudomonadota</taxon>
        <taxon>Alphaproteobacteria</taxon>
        <taxon>Hyphomicrobiales</taxon>
        <taxon>Boseaceae</taxon>
        <taxon>Bosea</taxon>
    </lineage>
</organism>
<reference evidence="3" key="1">
    <citation type="submission" date="2022-08" db="EMBL/GenBank/DDBJ databases">
        <title>Complete Genome Sequences of 2 Bosea sp. soil isolates.</title>
        <authorList>
            <person name="Alvarez Arevalo M."/>
            <person name="Sterndorff E.B."/>
            <person name="Faurdal D."/>
            <person name="Joergensen T.S."/>
            <person name="Weber T."/>
        </authorList>
    </citation>
    <scope>NUCLEOTIDE SEQUENCE</scope>
    <source>
        <strain evidence="3">NBC_00436</strain>
    </source>
</reference>
<evidence type="ECO:0000259" key="2">
    <source>
        <dbReference type="PROSITE" id="PS50405"/>
    </source>
</evidence>
<dbReference type="CDD" id="cd00570">
    <property type="entry name" value="GST_N_family"/>
    <property type="match status" value="1"/>
</dbReference>
<dbReference type="Pfam" id="PF13417">
    <property type="entry name" value="GST_N_3"/>
    <property type="match status" value="1"/>
</dbReference>
<dbReference type="PROSITE" id="PS50405">
    <property type="entry name" value="GST_CTER"/>
    <property type="match status" value="1"/>
</dbReference>
<feature type="domain" description="GST N-terminal" evidence="1">
    <location>
        <begin position="1"/>
        <end position="81"/>
    </location>
</feature>
<dbReference type="Gene3D" id="1.20.1050.10">
    <property type="match status" value="1"/>
</dbReference>
<dbReference type="SFLD" id="SFLDS00019">
    <property type="entry name" value="Glutathione_Transferase_(cytos"/>
    <property type="match status" value="1"/>
</dbReference>
<protein>
    <submittedName>
        <fullName evidence="3">Glutathione S-transferase family protein</fullName>
    </submittedName>
</protein>
<dbReference type="SUPFAM" id="SSF47616">
    <property type="entry name" value="GST C-terminal domain-like"/>
    <property type="match status" value="1"/>
</dbReference>
<gene>
    <name evidence="3" type="ORF">NWE54_04950</name>
</gene>
<dbReference type="InterPro" id="IPR004045">
    <property type="entry name" value="Glutathione_S-Trfase_N"/>
</dbReference>
<name>A0A9E7ZLN7_9HYPH</name>
<dbReference type="SUPFAM" id="SSF52833">
    <property type="entry name" value="Thioredoxin-like"/>
    <property type="match status" value="1"/>
</dbReference>
<dbReference type="InterPro" id="IPR036249">
    <property type="entry name" value="Thioredoxin-like_sf"/>
</dbReference>
<dbReference type="InterPro" id="IPR010987">
    <property type="entry name" value="Glutathione-S-Trfase_C-like"/>
</dbReference>
<dbReference type="EMBL" id="CP102774">
    <property type="protein sequence ID" value="UZF88140.1"/>
    <property type="molecule type" value="Genomic_DNA"/>
</dbReference>
<proteinExistence type="predicted"/>
<accession>A0A9E7ZLN7</accession>
<feature type="domain" description="GST C-terminal" evidence="2">
    <location>
        <begin position="86"/>
        <end position="210"/>
    </location>
</feature>
<dbReference type="SFLD" id="SFLDG00358">
    <property type="entry name" value="Main_(cytGST)"/>
    <property type="match status" value="1"/>
</dbReference>
<dbReference type="PANTHER" id="PTHR44051">
    <property type="entry name" value="GLUTATHIONE S-TRANSFERASE-RELATED"/>
    <property type="match status" value="1"/>
</dbReference>
<dbReference type="InterPro" id="IPR036282">
    <property type="entry name" value="Glutathione-S-Trfase_C_sf"/>
</dbReference>
<evidence type="ECO:0000313" key="3">
    <source>
        <dbReference type="EMBL" id="UZF88140.1"/>
    </source>
</evidence>
<dbReference type="Pfam" id="PF13410">
    <property type="entry name" value="GST_C_2"/>
    <property type="match status" value="1"/>
</dbReference>
<dbReference type="InterPro" id="IPR040079">
    <property type="entry name" value="Glutathione_S-Trfase"/>
</dbReference>
<dbReference type="PANTHER" id="PTHR44051:SF9">
    <property type="entry name" value="GLUTATHIONE S-TRANSFERASE 1"/>
    <property type="match status" value="1"/>
</dbReference>
<dbReference type="PROSITE" id="PS50404">
    <property type="entry name" value="GST_NTER"/>
    <property type="match status" value="1"/>
</dbReference>